<dbReference type="CDD" id="cd00051">
    <property type="entry name" value="EFh"/>
    <property type="match status" value="2"/>
</dbReference>
<dbReference type="CDD" id="cd06186">
    <property type="entry name" value="NOX_Duox_like_FAD_NADP"/>
    <property type="match status" value="1"/>
</dbReference>
<dbReference type="GO" id="GO:0006590">
    <property type="term" value="P:thyroid hormone generation"/>
    <property type="evidence" value="ECO:0007669"/>
    <property type="project" value="UniProtKB-UniPathway"/>
</dbReference>
<evidence type="ECO:0000256" key="23">
    <source>
        <dbReference type="ARBA" id="ARBA00048762"/>
    </source>
</evidence>
<dbReference type="InterPro" id="IPR039261">
    <property type="entry name" value="FNR_nucleotide-bd"/>
</dbReference>
<dbReference type="InterPro" id="IPR010255">
    <property type="entry name" value="Haem_peroxidase_sf"/>
</dbReference>
<sequence>MTLCLTVVLLVTWTLGGAQENIFWEVQRYDGWYNNLLHHSHGSVGSRFLRLLPANYADGVYEALQEPHVPNARQLSNAVARGPSGLPSRRNTTVLAVFFGFHVLSDILGTEKPGCPAEFLNIHIPHGDPVFDPAGTGDVVLPFQRIHWALETGQSPNSPREQTNEVTGWLDGSSIYGPSHSWSDALRNFSKGRLASGPNERFPRETDGKLPMWKALDPSTGQGGPRGIYDLGNAWGNENRFLQAESIAWFRYHNYLATKLIEAHPNWSDEDIFQHTRKKVIATFQSIVLYEWLPALLGTDVPEYKGYQQHMDPSLSPEFVAAAEIYLATMVPPGVYKRDPNCHWQNVSSSSGPFPAVRLCNSYWSRESTGMPQEDVDDLLLGMSSQIAEREDNIVVEDLQDYWYGPLKYSRTDYVASWLQRGRDLGLPTYNQARERFGLEPLQNWVNLTSHSQQKVLDVAALYANNTARLELLPGGMLEDDSPLFRAIILDQFLRLRDGDRFWFENTKNGLFTAEEVREIRNTTFHDILAAVTYAQLVQLQSNVFIWNEGDPCRQPQQLTAQLLAGCTPVTVLDYFEGSGAGFGIIIVVLCCLPLVSLFVAWIIAVLRERDFKRLQKKKETSVRREVTGEAIHAMEWHGPKTDSSLVYIQLQADKALKVLDGRGSVLRSISLKAQQRVEVILSSNKGNKALLLKSPKEYDLMLFFSEEAERSSFIGKLRDYLKKSSLELHVFEMKEQSLLKRAVTQEQRKQILETFFRHLFAQMLDINKADAGELNFESSQKAKESLTCELSRAEFAEALGLKAHSMFVDSMFSLADKDGNGYISFREFLDILVVFMKGSSEEKSKLMFRMYDIDENGFLSKEEFLRMLRSFIEISNNCLSREQAEQVTESMFRASGFQDKDELTWEDFHYMLRDHDSELRLTQLCIKGQWGSVPEVFKQNLHNRVSFIKKEPRGPSCPDSFRTTSDEEKDPHLDTVAHYVDQQGQELRKRPGRKANQYQLHLYTEAQRKKYQQNKVQQKIQEFKRFTENYRRHIVCVVLFSAITAGLFVERAYYYAFTSPSTGIAQTTFVGIIISRGSAACISFMYSYILLTMCRNLITILRETFLNHYIPFDAAVDFHRWIAMAALIFSVLHTAGHIVNVYIFSVMPLSVLSCLFSSVFMNDGSQLPQKYYWWFFQTIPGMTGVLLLVILAVMYVFATHHFRRVSFQAFWITHHLYVLLYVLVIIHGSYALVQQPRFHIYFIIPALIYGADKLLSLSRKKVEISVVKAELLPSGVTHLQFQRPQDFDYKSGQWVRIACMALGTTEYHPFTLTSAPHEDTLSLHIRAVGPWTTRLRELYSPESVALLGKLPKLYLDGPFGEGHQEWHKFEVSVLVGGGIGVTPFASILKDLVFKSSINSKLMCKKIYFIWVTRTQRQFEWLADIIREVEETDRNELVSVHIYITQLAEKFDLRTTMLYICERHFQKVLNKSLFTGLRSITHFGRPPFVPFFDSLQEVHPEVHKIGVFSCGPPGMTKSVEKACQQLNKKDQAYFAHHYENF</sequence>
<dbReference type="Gene3D" id="3.40.50.80">
    <property type="entry name" value="Nucleotide-binding domain of ferredoxin-NADP reductase (FNR) module"/>
    <property type="match status" value="1"/>
</dbReference>
<dbReference type="FunFam" id="3.40.50.80:FF:000006">
    <property type="entry name" value="Dual oxidase 2"/>
    <property type="match status" value="1"/>
</dbReference>
<dbReference type="GO" id="GO:0016175">
    <property type="term" value="F:superoxide-generating NAD(P)H oxidase activity"/>
    <property type="evidence" value="ECO:0007669"/>
    <property type="project" value="TreeGrafter"/>
</dbReference>
<evidence type="ECO:0000256" key="1">
    <source>
        <dbReference type="ARBA" id="ARBA00003796"/>
    </source>
</evidence>
<protein>
    <recommendedName>
        <fullName evidence="5">NAD(P)H oxidase (H2O2-forming)</fullName>
        <ecNumber evidence="5">1.6.3.1</ecNumber>
    </recommendedName>
</protein>
<keyword evidence="10 25" id="KW-0812">Transmembrane</keyword>
<evidence type="ECO:0000259" key="27">
    <source>
        <dbReference type="PROSITE" id="PS50222"/>
    </source>
</evidence>
<feature type="transmembrane region" description="Helical" evidence="25">
    <location>
        <begin position="1140"/>
        <end position="1161"/>
    </location>
</feature>
<keyword evidence="16" id="KW-0521">NADP</keyword>
<evidence type="ECO:0000256" key="15">
    <source>
        <dbReference type="ARBA" id="ARBA00022837"/>
    </source>
</evidence>
<dbReference type="FunFam" id="2.40.30.10:FF:000043">
    <property type="entry name" value="dual oxidase 1"/>
    <property type="match status" value="1"/>
</dbReference>
<keyword evidence="18" id="KW-0560">Oxidoreductase</keyword>
<keyword evidence="7" id="KW-0893">Thyroid hormones biosynthesis</keyword>
<dbReference type="GO" id="GO:0042554">
    <property type="term" value="P:superoxide anion generation"/>
    <property type="evidence" value="ECO:0007669"/>
    <property type="project" value="TreeGrafter"/>
</dbReference>
<dbReference type="PRINTS" id="PR00457">
    <property type="entry name" value="ANPEROXIDASE"/>
</dbReference>
<dbReference type="CDD" id="cd09820">
    <property type="entry name" value="dual_peroxidase_like"/>
    <property type="match status" value="1"/>
</dbReference>
<dbReference type="InterPro" id="IPR013112">
    <property type="entry name" value="FAD-bd_8"/>
</dbReference>
<dbReference type="GO" id="GO:0004601">
    <property type="term" value="F:peroxidase activity"/>
    <property type="evidence" value="ECO:0007669"/>
    <property type="project" value="UniProtKB-KW"/>
</dbReference>
<evidence type="ECO:0000256" key="12">
    <source>
        <dbReference type="ARBA" id="ARBA00022729"/>
    </source>
</evidence>
<evidence type="ECO:0000256" key="11">
    <source>
        <dbReference type="ARBA" id="ARBA00022723"/>
    </source>
</evidence>
<dbReference type="Pfam" id="PF00036">
    <property type="entry name" value="EF-hand_1"/>
    <property type="match status" value="1"/>
</dbReference>
<reference evidence="29" key="1">
    <citation type="submission" date="2019-09" db="EMBL/GenBank/DDBJ databases">
        <title>Bird 10,000 Genomes (B10K) Project - Family phase.</title>
        <authorList>
            <person name="Zhang G."/>
        </authorList>
    </citation>
    <scope>NUCLEOTIDE SEQUENCE</scope>
    <source>
        <strain evidence="29">B10K-DU-001-08</strain>
        <tissue evidence="29">Muscle</tissue>
    </source>
</reference>
<dbReference type="SFLD" id="SFLDG01168">
    <property type="entry name" value="Ferric_reductase_subgroup_(FRE"/>
    <property type="match status" value="1"/>
</dbReference>
<dbReference type="GO" id="GO:0016324">
    <property type="term" value="C:apical plasma membrane"/>
    <property type="evidence" value="ECO:0007669"/>
    <property type="project" value="UniProtKB-SubCell"/>
</dbReference>
<dbReference type="Gene3D" id="1.10.640.10">
    <property type="entry name" value="Haem peroxidase domain superfamily, animal type"/>
    <property type="match status" value="1"/>
</dbReference>
<keyword evidence="13" id="KW-0677">Repeat</keyword>
<keyword evidence="11" id="KW-0479">Metal-binding</keyword>
<dbReference type="FunFam" id="1.10.238.10:FF:000095">
    <property type="entry name" value="dual oxidase 2"/>
    <property type="match status" value="1"/>
</dbReference>
<dbReference type="EMBL" id="WBMW01000491">
    <property type="protein sequence ID" value="NXC38561.1"/>
    <property type="molecule type" value="Genomic_DNA"/>
</dbReference>
<dbReference type="Pfam" id="PF13833">
    <property type="entry name" value="EF-hand_8"/>
    <property type="match status" value="1"/>
</dbReference>
<feature type="domain" description="EF-hand" evidence="27">
    <location>
        <begin position="804"/>
        <end position="839"/>
    </location>
</feature>
<evidence type="ECO:0000256" key="22">
    <source>
        <dbReference type="ARBA" id="ARBA00047455"/>
    </source>
</evidence>
<comment type="similarity">
    <text evidence="4">In the N-terminal section; belongs to the peroxidase family.</text>
</comment>
<comment type="catalytic activity">
    <reaction evidence="23">
        <text>NADPH + O2 + H(+) = H2O2 + NADP(+)</text>
        <dbReference type="Rhea" id="RHEA:11260"/>
        <dbReference type="ChEBI" id="CHEBI:15378"/>
        <dbReference type="ChEBI" id="CHEBI:15379"/>
        <dbReference type="ChEBI" id="CHEBI:16240"/>
        <dbReference type="ChEBI" id="CHEBI:57783"/>
        <dbReference type="ChEBI" id="CHEBI:58349"/>
        <dbReference type="EC" id="1.6.3.1"/>
    </reaction>
</comment>
<comment type="function">
    <text evidence="1">Generates hydrogen peroxide which is required for the activity of thyroid peroxidase/TPO and lactoperoxidase/LPO. Plays a role in thyroid hormones synthesis and lactoperoxidase-mediated antimicrobial defense at the surface of mucosa. May have its own peroxidase activity through its N-terminal peroxidase-like domain.</text>
</comment>
<feature type="transmembrane region" description="Helical" evidence="25">
    <location>
        <begin position="1069"/>
        <end position="1092"/>
    </location>
</feature>
<keyword evidence="17 25" id="KW-1133">Transmembrane helix</keyword>
<dbReference type="GO" id="GO:0005509">
    <property type="term" value="F:calcium ion binding"/>
    <property type="evidence" value="ECO:0007669"/>
    <property type="project" value="InterPro"/>
</dbReference>
<evidence type="ECO:0000256" key="16">
    <source>
        <dbReference type="ARBA" id="ARBA00022857"/>
    </source>
</evidence>
<dbReference type="Gene3D" id="2.40.30.10">
    <property type="entry name" value="Translation factors"/>
    <property type="match status" value="1"/>
</dbReference>
<dbReference type="InterPro" id="IPR019791">
    <property type="entry name" value="Haem_peroxidase_animal"/>
</dbReference>
<dbReference type="Pfam" id="PF03098">
    <property type="entry name" value="An_peroxidase"/>
    <property type="match status" value="1"/>
</dbReference>
<dbReference type="InterPro" id="IPR017927">
    <property type="entry name" value="FAD-bd_FR_type"/>
</dbReference>
<feature type="chain" id="PRO_5032716312" description="NAD(P)H oxidase (H2O2-forming)" evidence="26">
    <location>
        <begin position="19"/>
        <end position="1541"/>
    </location>
</feature>
<dbReference type="GO" id="GO:0042744">
    <property type="term" value="P:hydrogen peroxide catabolic process"/>
    <property type="evidence" value="ECO:0007669"/>
    <property type="project" value="UniProtKB-KW"/>
</dbReference>
<evidence type="ECO:0000256" key="19">
    <source>
        <dbReference type="ARBA" id="ARBA00023136"/>
    </source>
</evidence>
<accession>A0A851N8J0</accession>
<feature type="signal peptide" evidence="26">
    <location>
        <begin position="1"/>
        <end position="18"/>
    </location>
</feature>
<evidence type="ECO:0000256" key="9">
    <source>
        <dbReference type="ARBA" id="ARBA00022630"/>
    </source>
</evidence>
<evidence type="ECO:0000256" key="26">
    <source>
        <dbReference type="SAM" id="SignalP"/>
    </source>
</evidence>
<dbReference type="Pfam" id="PF08030">
    <property type="entry name" value="NAD_binding_6"/>
    <property type="match status" value="1"/>
</dbReference>
<keyword evidence="14" id="KW-0274">FAD</keyword>
<dbReference type="FunFam" id="1.10.640.10:FF:000004">
    <property type="entry name" value="Dual oxidase 2"/>
    <property type="match status" value="1"/>
</dbReference>
<proteinExistence type="inferred from homology"/>
<keyword evidence="15" id="KW-0106">Calcium</keyword>
<evidence type="ECO:0000313" key="30">
    <source>
        <dbReference type="Proteomes" id="UP000613066"/>
    </source>
</evidence>
<dbReference type="InterPro" id="IPR002048">
    <property type="entry name" value="EF_hand_dom"/>
</dbReference>
<feature type="region of interest" description="Disordered" evidence="24">
    <location>
        <begin position="950"/>
        <end position="969"/>
    </location>
</feature>
<dbReference type="PROSITE" id="PS50222">
    <property type="entry name" value="EF_HAND_2"/>
    <property type="match status" value="2"/>
</dbReference>
<feature type="transmembrane region" description="Helical" evidence="25">
    <location>
        <begin position="581"/>
        <end position="607"/>
    </location>
</feature>
<feature type="domain" description="EF-hand" evidence="27">
    <location>
        <begin position="840"/>
        <end position="875"/>
    </location>
</feature>
<dbReference type="SUPFAM" id="SSF48113">
    <property type="entry name" value="Heme-dependent peroxidases"/>
    <property type="match status" value="1"/>
</dbReference>
<dbReference type="InterPro" id="IPR013130">
    <property type="entry name" value="Fe3_Rdtase_TM_dom"/>
</dbReference>
<dbReference type="InterPro" id="IPR050369">
    <property type="entry name" value="RBOH/FRE"/>
</dbReference>
<dbReference type="UniPathway" id="UPA00194"/>
<evidence type="ECO:0000256" key="18">
    <source>
        <dbReference type="ARBA" id="ARBA00023002"/>
    </source>
</evidence>
<dbReference type="PANTHER" id="PTHR11972">
    <property type="entry name" value="NADPH OXIDASE"/>
    <property type="match status" value="1"/>
</dbReference>
<comment type="pathway">
    <text evidence="3">Hormone biosynthesis; thyroid hormone biosynthesis.</text>
</comment>
<comment type="caution">
    <text evidence="29">The sequence shown here is derived from an EMBL/GenBank/DDBJ whole genome shotgun (WGS) entry which is preliminary data.</text>
</comment>
<dbReference type="Pfam" id="PF01794">
    <property type="entry name" value="Ferric_reduct"/>
    <property type="match status" value="1"/>
</dbReference>
<dbReference type="GO" id="GO:0006979">
    <property type="term" value="P:response to oxidative stress"/>
    <property type="evidence" value="ECO:0007669"/>
    <property type="project" value="InterPro"/>
</dbReference>
<dbReference type="GO" id="GO:0016174">
    <property type="term" value="F:NAD(P)H oxidase H2O2-forming activity"/>
    <property type="evidence" value="ECO:0007669"/>
    <property type="project" value="UniProtKB-EC"/>
</dbReference>
<dbReference type="OrthoDB" id="6019201at2759"/>
<dbReference type="SFLD" id="SFLDS00052">
    <property type="entry name" value="Ferric_Reductase_Domain"/>
    <property type="match status" value="1"/>
</dbReference>
<keyword evidence="30" id="KW-1185">Reference proteome</keyword>
<evidence type="ECO:0000256" key="2">
    <source>
        <dbReference type="ARBA" id="ARBA00004424"/>
    </source>
</evidence>
<dbReference type="GO" id="GO:0006952">
    <property type="term" value="P:defense response"/>
    <property type="evidence" value="ECO:0007669"/>
    <property type="project" value="TreeGrafter"/>
</dbReference>
<evidence type="ECO:0000256" key="13">
    <source>
        <dbReference type="ARBA" id="ARBA00022737"/>
    </source>
</evidence>
<keyword evidence="12 26" id="KW-0732">Signal</keyword>
<evidence type="ECO:0000313" key="29">
    <source>
        <dbReference type="EMBL" id="NXC38561.1"/>
    </source>
</evidence>
<keyword evidence="8" id="KW-0575">Peroxidase</keyword>
<evidence type="ECO:0000256" key="3">
    <source>
        <dbReference type="ARBA" id="ARBA00005197"/>
    </source>
</evidence>
<dbReference type="PROSITE" id="PS00018">
    <property type="entry name" value="EF_HAND_1"/>
    <property type="match status" value="2"/>
</dbReference>
<evidence type="ECO:0000256" key="8">
    <source>
        <dbReference type="ARBA" id="ARBA00022559"/>
    </source>
</evidence>
<name>A0A851N8J0_9GALL</name>
<dbReference type="Gene3D" id="1.10.238.10">
    <property type="entry name" value="EF-hand"/>
    <property type="match status" value="1"/>
</dbReference>
<evidence type="ECO:0000256" key="7">
    <source>
        <dbReference type="ARBA" id="ARBA00022534"/>
    </source>
</evidence>
<evidence type="ECO:0000256" key="21">
    <source>
        <dbReference type="ARBA" id="ARBA00023324"/>
    </source>
</evidence>
<feature type="non-terminal residue" evidence="29">
    <location>
        <position position="1541"/>
    </location>
</feature>
<evidence type="ECO:0000256" key="24">
    <source>
        <dbReference type="SAM" id="MobiDB-lite"/>
    </source>
</evidence>
<evidence type="ECO:0000256" key="4">
    <source>
        <dbReference type="ARBA" id="ARBA00005644"/>
    </source>
</evidence>
<dbReference type="SUPFAM" id="SSF52343">
    <property type="entry name" value="Ferredoxin reductase-like, C-terminal NADP-linked domain"/>
    <property type="match status" value="1"/>
</dbReference>
<keyword evidence="6" id="KW-1003">Cell membrane</keyword>
<dbReference type="GO" id="GO:0020037">
    <property type="term" value="F:heme binding"/>
    <property type="evidence" value="ECO:0007669"/>
    <property type="project" value="InterPro"/>
</dbReference>
<evidence type="ECO:0000256" key="14">
    <source>
        <dbReference type="ARBA" id="ARBA00022827"/>
    </source>
</evidence>
<dbReference type="InterPro" id="IPR011992">
    <property type="entry name" value="EF-hand-dom_pair"/>
</dbReference>
<dbReference type="InterPro" id="IPR017938">
    <property type="entry name" value="Riboflavin_synthase-like_b-brl"/>
</dbReference>
<feature type="transmembrane region" description="Helical" evidence="25">
    <location>
        <begin position="1210"/>
        <end position="1233"/>
    </location>
</feature>
<organism evidence="29 30">
    <name type="scientific">Penelope pileata</name>
    <dbReference type="NCBI Taxonomy" id="1118817"/>
    <lineage>
        <taxon>Eukaryota</taxon>
        <taxon>Metazoa</taxon>
        <taxon>Chordata</taxon>
        <taxon>Craniata</taxon>
        <taxon>Vertebrata</taxon>
        <taxon>Euteleostomi</taxon>
        <taxon>Archelosauria</taxon>
        <taxon>Archosauria</taxon>
        <taxon>Dinosauria</taxon>
        <taxon>Saurischia</taxon>
        <taxon>Theropoda</taxon>
        <taxon>Coelurosauria</taxon>
        <taxon>Aves</taxon>
        <taxon>Neognathae</taxon>
        <taxon>Galloanserae</taxon>
        <taxon>Galliformes</taxon>
        <taxon>Cracidae</taxon>
        <taxon>Penelope</taxon>
    </lineage>
</organism>
<evidence type="ECO:0000256" key="17">
    <source>
        <dbReference type="ARBA" id="ARBA00022989"/>
    </source>
</evidence>
<dbReference type="InterPro" id="IPR034821">
    <property type="entry name" value="DUOX_peroxidase"/>
</dbReference>
<dbReference type="InterPro" id="IPR037120">
    <property type="entry name" value="Haem_peroxidase_sf_animal"/>
</dbReference>
<keyword evidence="9" id="KW-0285">Flavoprotein</keyword>
<dbReference type="SUPFAM" id="SSF47473">
    <property type="entry name" value="EF-hand"/>
    <property type="match status" value="1"/>
</dbReference>
<keyword evidence="21" id="KW-0376">Hydrogen peroxide</keyword>
<keyword evidence="19 25" id="KW-0472">Membrane</keyword>
<dbReference type="PROSITE" id="PS51384">
    <property type="entry name" value="FAD_FR"/>
    <property type="match status" value="1"/>
</dbReference>
<dbReference type="GO" id="GO:0043020">
    <property type="term" value="C:NADPH oxidase complex"/>
    <property type="evidence" value="ECO:0007669"/>
    <property type="project" value="TreeGrafter"/>
</dbReference>
<evidence type="ECO:0000256" key="5">
    <source>
        <dbReference type="ARBA" id="ARBA00012698"/>
    </source>
</evidence>
<feature type="non-terminal residue" evidence="29">
    <location>
        <position position="1"/>
    </location>
</feature>
<dbReference type="Proteomes" id="UP000613066">
    <property type="component" value="Unassembled WGS sequence"/>
</dbReference>
<dbReference type="InterPro" id="IPR018247">
    <property type="entry name" value="EF_Hand_1_Ca_BS"/>
</dbReference>
<gene>
    <name evidence="29" type="primary">Duox2</name>
    <name evidence="29" type="ORF">PENPIL_R11475</name>
</gene>
<dbReference type="SMART" id="SM00054">
    <property type="entry name" value="EFh"/>
    <property type="match status" value="2"/>
</dbReference>
<dbReference type="Pfam" id="PF08022">
    <property type="entry name" value="FAD_binding_8"/>
    <property type="match status" value="1"/>
</dbReference>
<dbReference type="PANTHER" id="PTHR11972:SF175">
    <property type="entry name" value="NAD(P)H OXIDASE (H2O2-FORMING)"/>
    <property type="match status" value="1"/>
</dbReference>
<feature type="transmembrane region" description="Helical" evidence="25">
    <location>
        <begin position="1035"/>
        <end position="1057"/>
    </location>
</feature>
<dbReference type="InterPro" id="IPR013121">
    <property type="entry name" value="Fe_red_NAD-bd_6"/>
</dbReference>
<dbReference type="EC" id="1.6.3.1" evidence="5"/>
<feature type="domain" description="FAD-binding FR-type" evidence="28">
    <location>
        <begin position="1260"/>
        <end position="1366"/>
    </location>
</feature>
<evidence type="ECO:0000256" key="10">
    <source>
        <dbReference type="ARBA" id="ARBA00022692"/>
    </source>
</evidence>
<comment type="subcellular location">
    <subcellularLocation>
        <location evidence="2">Apical cell membrane</location>
        <topology evidence="2">Multi-pass membrane protein</topology>
    </subcellularLocation>
</comment>
<evidence type="ECO:0000256" key="20">
    <source>
        <dbReference type="ARBA" id="ARBA00023180"/>
    </source>
</evidence>
<evidence type="ECO:0000256" key="25">
    <source>
        <dbReference type="SAM" id="Phobius"/>
    </source>
</evidence>
<dbReference type="PROSITE" id="PS50292">
    <property type="entry name" value="PEROXIDASE_3"/>
    <property type="match status" value="1"/>
</dbReference>
<evidence type="ECO:0000259" key="28">
    <source>
        <dbReference type="PROSITE" id="PS51384"/>
    </source>
</evidence>
<feature type="transmembrane region" description="Helical" evidence="25">
    <location>
        <begin position="1173"/>
        <end position="1198"/>
    </location>
</feature>
<comment type="catalytic activity">
    <reaction evidence="22">
        <text>NADH + O2 + H(+) = H2O2 + NAD(+)</text>
        <dbReference type="Rhea" id="RHEA:11264"/>
        <dbReference type="ChEBI" id="CHEBI:15378"/>
        <dbReference type="ChEBI" id="CHEBI:15379"/>
        <dbReference type="ChEBI" id="CHEBI:16240"/>
        <dbReference type="ChEBI" id="CHEBI:57540"/>
        <dbReference type="ChEBI" id="CHEBI:57945"/>
        <dbReference type="EC" id="1.6.3.1"/>
    </reaction>
</comment>
<dbReference type="SUPFAM" id="SSF63380">
    <property type="entry name" value="Riboflavin synthase domain-like"/>
    <property type="match status" value="1"/>
</dbReference>
<dbReference type="GO" id="GO:0042446">
    <property type="term" value="P:hormone biosynthetic process"/>
    <property type="evidence" value="ECO:0007669"/>
    <property type="project" value="UniProtKB-KW"/>
</dbReference>
<dbReference type="SFLD" id="SFLDG01169">
    <property type="entry name" value="NADPH_oxidase_subgroup_(NOX)"/>
    <property type="match status" value="1"/>
</dbReference>
<evidence type="ECO:0000256" key="6">
    <source>
        <dbReference type="ARBA" id="ARBA00022475"/>
    </source>
</evidence>
<keyword evidence="20" id="KW-0325">Glycoprotein</keyword>